<dbReference type="PROSITE" id="PS51892">
    <property type="entry name" value="SUBTILASE"/>
    <property type="match status" value="1"/>
</dbReference>
<dbReference type="PANTHER" id="PTHR43806">
    <property type="entry name" value="PEPTIDASE S8"/>
    <property type="match status" value="1"/>
</dbReference>
<evidence type="ECO:0000256" key="7">
    <source>
        <dbReference type="SAM" id="MobiDB-lite"/>
    </source>
</evidence>
<keyword evidence="9" id="KW-0732">Signal</keyword>
<dbReference type="InterPro" id="IPR023828">
    <property type="entry name" value="Peptidase_S8_Ser-AS"/>
</dbReference>
<dbReference type="SUPFAM" id="SSF52743">
    <property type="entry name" value="Subtilisin-like"/>
    <property type="match status" value="1"/>
</dbReference>
<dbReference type="InterPro" id="IPR000209">
    <property type="entry name" value="Peptidase_S8/S53_dom"/>
</dbReference>
<keyword evidence="8" id="KW-0472">Membrane</keyword>
<dbReference type="InterPro" id="IPR036852">
    <property type="entry name" value="Peptidase_S8/S53_dom_sf"/>
</dbReference>
<evidence type="ECO:0000256" key="6">
    <source>
        <dbReference type="RuleBase" id="RU003355"/>
    </source>
</evidence>
<dbReference type="eggNOG" id="COG1404">
    <property type="taxonomic scope" value="Bacteria"/>
</dbReference>
<dbReference type="Gene3D" id="2.60.40.2810">
    <property type="match status" value="1"/>
</dbReference>
<gene>
    <name evidence="11" type="ordered locus">Nitsa_0255</name>
</gene>
<reference evidence="11 12" key="1">
    <citation type="journal article" date="2011" name="Stand. Genomic Sci.">
        <title>Complete genome sequence of Nitratifractor salsuginis type strain (E9I37-1).</title>
        <authorList>
            <person name="Anderson I."/>
            <person name="Sikorski J."/>
            <person name="Zeytun A."/>
            <person name="Nolan M."/>
            <person name="Lapidus A."/>
            <person name="Lucas S."/>
            <person name="Hammon N."/>
            <person name="Deshpande S."/>
            <person name="Cheng J.F."/>
            <person name="Tapia R."/>
            <person name="Han C."/>
            <person name="Goodwin L."/>
            <person name="Pitluck S."/>
            <person name="Liolios K."/>
            <person name="Pagani I."/>
            <person name="Ivanova N."/>
            <person name="Huntemann M."/>
            <person name="Mavromatis K."/>
            <person name="Ovchinikova G."/>
            <person name="Pati A."/>
            <person name="Chen A."/>
            <person name="Palaniappan K."/>
            <person name="Land M."/>
            <person name="Hauser L."/>
            <person name="Brambilla E.M."/>
            <person name="Ngatchou-Djao O.D."/>
            <person name="Rohde M."/>
            <person name="Tindall B.J."/>
            <person name="Goker M."/>
            <person name="Detter J.C."/>
            <person name="Woyke T."/>
            <person name="Bristow J."/>
            <person name="Eisen J.A."/>
            <person name="Markowitz V."/>
            <person name="Hugenholtz P."/>
            <person name="Klenk H.P."/>
            <person name="Kyrpides N.C."/>
        </authorList>
    </citation>
    <scope>NUCLEOTIDE SEQUENCE [LARGE SCALE GENOMIC DNA]</scope>
    <source>
        <strain evidence="12">DSM 16511 / JCM 12458 / E9I37-1</strain>
    </source>
</reference>
<feature type="active site" description="Charge relay system" evidence="5">
    <location>
        <position position="224"/>
    </location>
</feature>
<dbReference type="InterPro" id="IPR050131">
    <property type="entry name" value="Peptidase_S8_subtilisin-like"/>
</dbReference>
<feature type="signal peptide" evidence="9">
    <location>
        <begin position="1"/>
        <end position="23"/>
    </location>
</feature>
<dbReference type="HOGENOM" id="CLU_011263_15_6_7"/>
<dbReference type="Pfam" id="PF17963">
    <property type="entry name" value="Big_9"/>
    <property type="match status" value="2"/>
</dbReference>
<evidence type="ECO:0000256" key="4">
    <source>
        <dbReference type="ARBA" id="ARBA00022825"/>
    </source>
</evidence>
<evidence type="ECO:0000256" key="5">
    <source>
        <dbReference type="PROSITE-ProRule" id="PRU01240"/>
    </source>
</evidence>
<name>E6WZE7_NITSE</name>
<dbReference type="PRINTS" id="PR00723">
    <property type="entry name" value="SUBTILISIN"/>
</dbReference>
<dbReference type="PROSITE" id="PS00136">
    <property type="entry name" value="SUBTILASE_ASP"/>
    <property type="match status" value="1"/>
</dbReference>
<dbReference type="PROSITE" id="PS00137">
    <property type="entry name" value="SUBTILASE_HIS"/>
    <property type="match status" value="1"/>
</dbReference>
<keyword evidence="2 5" id="KW-0645">Protease</keyword>
<dbReference type="NCBIfam" id="NF012211">
    <property type="entry name" value="tand_rpt_95"/>
    <property type="match status" value="2"/>
</dbReference>
<feature type="chain" id="PRO_5003214718" evidence="9">
    <location>
        <begin position="24"/>
        <end position="683"/>
    </location>
</feature>
<dbReference type="PANTHER" id="PTHR43806:SF11">
    <property type="entry name" value="CEREVISIN-RELATED"/>
    <property type="match status" value="1"/>
</dbReference>
<feature type="domain" description="Peptidase S8/S53" evidence="10">
    <location>
        <begin position="149"/>
        <end position="428"/>
    </location>
</feature>
<evidence type="ECO:0000256" key="9">
    <source>
        <dbReference type="SAM" id="SignalP"/>
    </source>
</evidence>
<keyword evidence="12" id="KW-1185">Reference proteome</keyword>
<feature type="region of interest" description="Disordered" evidence="7">
    <location>
        <begin position="200"/>
        <end position="225"/>
    </location>
</feature>
<dbReference type="GO" id="GO:0006508">
    <property type="term" value="P:proteolysis"/>
    <property type="evidence" value="ECO:0007669"/>
    <property type="project" value="UniProtKB-KW"/>
</dbReference>
<protein>
    <submittedName>
        <fullName evidence="11">Peptidase S8 and S53 subtilisin kexin sedolisin</fullName>
    </submittedName>
</protein>
<accession>E6WZE7</accession>
<dbReference type="Gene3D" id="3.40.50.200">
    <property type="entry name" value="Peptidase S8/S53 domain"/>
    <property type="match status" value="1"/>
</dbReference>
<dbReference type="STRING" id="749222.Nitsa_0255"/>
<dbReference type="CDD" id="cd07473">
    <property type="entry name" value="Peptidases_S8_Subtilisin_like"/>
    <property type="match status" value="1"/>
</dbReference>
<keyword evidence="4 5" id="KW-0720">Serine protease</keyword>
<dbReference type="Proteomes" id="UP000008633">
    <property type="component" value="Chromosome"/>
</dbReference>
<keyword evidence="8" id="KW-1133">Transmembrane helix</keyword>
<feature type="active site" description="Charge relay system" evidence="5">
    <location>
        <position position="394"/>
    </location>
</feature>
<evidence type="ECO:0000259" key="10">
    <source>
        <dbReference type="Pfam" id="PF00082"/>
    </source>
</evidence>
<keyword evidence="8" id="KW-0812">Transmembrane</keyword>
<proteinExistence type="inferred from homology"/>
<evidence type="ECO:0000313" key="11">
    <source>
        <dbReference type="EMBL" id="ADV45527.1"/>
    </source>
</evidence>
<dbReference type="Pfam" id="PF00082">
    <property type="entry name" value="Peptidase_S8"/>
    <property type="match status" value="1"/>
</dbReference>
<evidence type="ECO:0000313" key="12">
    <source>
        <dbReference type="Proteomes" id="UP000008633"/>
    </source>
</evidence>
<evidence type="ECO:0000256" key="8">
    <source>
        <dbReference type="SAM" id="Phobius"/>
    </source>
</evidence>
<dbReference type="KEGG" id="nsa:Nitsa_0255"/>
<evidence type="ECO:0000256" key="1">
    <source>
        <dbReference type="ARBA" id="ARBA00011073"/>
    </source>
</evidence>
<dbReference type="RefSeq" id="WP_013553224.1">
    <property type="nucleotide sequence ID" value="NC_014935.1"/>
</dbReference>
<evidence type="ECO:0000256" key="2">
    <source>
        <dbReference type="ARBA" id="ARBA00022670"/>
    </source>
</evidence>
<dbReference type="InterPro" id="IPR023827">
    <property type="entry name" value="Peptidase_S8_Asp-AS"/>
</dbReference>
<feature type="compositionally biased region" description="Acidic residues" evidence="7">
    <location>
        <begin position="205"/>
        <end position="218"/>
    </location>
</feature>
<feature type="active site" description="Charge relay system" evidence="5">
    <location>
        <position position="156"/>
    </location>
</feature>
<dbReference type="PROSITE" id="PS00138">
    <property type="entry name" value="SUBTILASE_SER"/>
    <property type="match status" value="1"/>
</dbReference>
<dbReference type="AlphaFoldDB" id="E6WZE7"/>
<dbReference type="MEROPS" id="S08.067"/>
<keyword evidence="3 5" id="KW-0378">Hydrolase</keyword>
<sequence>MSKSVLFFKIGAATLLSFSPLIAASTAPYAPGEVIVTYKSLTQLKGLRGLDARLHRFATLSRLEGRSILAVHSSSLSTQELIRYFQNDPNVVDVHPNYIYHLNQTPNDTYFDQLWAMKNTGQEINGKSGTPGADINATKAWDVSTGSSDYVVAILDTGVDYLHDDLKENIWSNSAECNGNAGVDDDDNGYTDDCHGYDFAADNDGNNDSDPMPDDPVDDNGHYHGTHVAGTIGAKGNNNLGVTGVNWNVTLLPVKVFRPSGGGYESDILEGIDYVATLKNAGVNIVAINASYGGSGSDDTMKNAIKSLGDLGILFVAAAGNDGDNNDRNPQYPASYDLDNIVAVAATDQNDQLTSFSNYGRKTVDLAAPGENILSTYPRDDSNVSRYAYADGTSMATPHVTGSVALVWDALHTKISGESNASVQAQIIKRHILANVDHLADLNGKVLTGGRLDLGAAVINHVQLQQTYAQTRVNKSVTIKVAGDNGTDREGDALSVRNPSASHGSVVVNSGDESLTYTPDDGFTGSDTIRVDINDSLGDSATATVVVDVLENHPPQAVDDQARVQENGSVRIAVLANDRDEDGDTLTLVEISQAPKHGKAEIDGNYIVYTPEESYIGNDSLRYTVSDGEANASASVSIEVYASTDDGGGSGGGSAGGFLSILLSLAAFLLLGIRGTSLENRKH</sequence>
<organism evidence="11 12">
    <name type="scientific">Nitratifractor salsuginis (strain DSM 16511 / JCM 12458 / E9I37-1)</name>
    <dbReference type="NCBI Taxonomy" id="749222"/>
    <lineage>
        <taxon>Bacteria</taxon>
        <taxon>Pseudomonadati</taxon>
        <taxon>Campylobacterota</taxon>
        <taxon>Epsilonproteobacteria</taxon>
        <taxon>Campylobacterales</taxon>
        <taxon>Sulfurovaceae</taxon>
        <taxon>Nitratifractor</taxon>
    </lineage>
</organism>
<evidence type="ECO:0000256" key="3">
    <source>
        <dbReference type="ARBA" id="ARBA00022801"/>
    </source>
</evidence>
<reference evidence="12" key="2">
    <citation type="submission" date="2011-01" db="EMBL/GenBank/DDBJ databases">
        <title>The complete genome of Nitratifractor salsuginis DSM 16511.</title>
        <authorList>
            <consortium name="US DOE Joint Genome Institute (JGI-PGF)"/>
            <person name="Lucas S."/>
            <person name="Copeland A."/>
            <person name="Lapidus A."/>
            <person name="Bruce D."/>
            <person name="Goodwin L."/>
            <person name="Pitluck S."/>
            <person name="Kyrpides N."/>
            <person name="Mavromatis K."/>
            <person name="Ivanova N."/>
            <person name="Mikhailova N."/>
            <person name="Zeytun A."/>
            <person name="Detter J.C."/>
            <person name="Tapia R."/>
            <person name="Han C."/>
            <person name="Land M."/>
            <person name="Hauser L."/>
            <person name="Markowitz V."/>
            <person name="Cheng J.-F."/>
            <person name="Hugenholtz P."/>
            <person name="Woyke T."/>
            <person name="Wu D."/>
            <person name="Tindall B."/>
            <person name="Schuetze A."/>
            <person name="Brambilla E."/>
            <person name="Klenk H.-P."/>
            <person name="Eisen J.A."/>
        </authorList>
    </citation>
    <scope>NUCLEOTIDE SEQUENCE [LARGE SCALE GENOMIC DNA]</scope>
    <source>
        <strain evidence="12">DSM 16511 / JCM 12458 / E9I37-1</strain>
    </source>
</reference>
<feature type="transmembrane region" description="Helical" evidence="8">
    <location>
        <begin position="655"/>
        <end position="673"/>
    </location>
</feature>
<dbReference type="InterPro" id="IPR015500">
    <property type="entry name" value="Peptidase_S8_subtilisin-rel"/>
</dbReference>
<dbReference type="GO" id="GO:0004252">
    <property type="term" value="F:serine-type endopeptidase activity"/>
    <property type="evidence" value="ECO:0007669"/>
    <property type="project" value="UniProtKB-UniRule"/>
</dbReference>
<dbReference type="OrthoDB" id="8622300at2"/>
<dbReference type="InterPro" id="IPR034204">
    <property type="entry name" value="PfSUB1-like_cat_dom"/>
</dbReference>
<dbReference type="InterPro" id="IPR022398">
    <property type="entry name" value="Peptidase_S8_His-AS"/>
</dbReference>
<dbReference type="EMBL" id="CP002452">
    <property type="protein sequence ID" value="ADV45527.1"/>
    <property type="molecule type" value="Genomic_DNA"/>
</dbReference>
<comment type="similarity">
    <text evidence="1 5 6">Belongs to the peptidase S8 family.</text>
</comment>